<evidence type="ECO:0000313" key="1">
    <source>
        <dbReference type="EMBL" id="AVH45461.1"/>
    </source>
</evidence>
<proteinExistence type="predicted"/>
<protein>
    <recommendedName>
        <fullName evidence="3">Nucleotidyl transferase AbiEii/AbiGii toxin family protein</fullName>
    </recommendedName>
</protein>
<evidence type="ECO:0000313" key="2">
    <source>
        <dbReference type="Proteomes" id="UP000237717"/>
    </source>
</evidence>
<name>A0A2L2LM97_AGRTU</name>
<dbReference type="AlphaFoldDB" id="A0A2L2LM97"/>
<accession>A0A2L2LM97</accession>
<dbReference type="RefSeq" id="WP_104680480.1">
    <property type="nucleotide sequence ID" value="NZ_CP026927.1"/>
</dbReference>
<keyword evidence="1" id="KW-0614">Plasmid</keyword>
<reference evidence="1 2" key="1">
    <citation type="submission" date="2018-02" db="EMBL/GenBank/DDBJ databases">
        <title>Complete genome sequence of Agrobacterium tumefaciens 1D1609.</title>
        <authorList>
            <person name="Cho S.-T."/>
            <person name="Haryono M."/>
            <person name="Chang H.-H."/>
            <person name="Santos M.N."/>
            <person name="Lai E.-M."/>
            <person name="Kuo C.-H."/>
        </authorList>
    </citation>
    <scope>NUCLEOTIDE SEQUENCE [LARGE SCALE GENOMIC DNA]</scope>
    <source>
        <strain evidence="1 2">1D1609</strain>
        <plasmid evidence="2">Plasmid pat1d1609a</plasmid>
    </source>
</reference>
<dbReference type="EMBL" id="CP026927">
    <property type="protein sequence ID" value="AVH45461.1"/>
    <property type="molecule type" value="Genomic_DNA"/>
</dbReference>
<gene>
    <name evidence="1" type="ORF">At1D1609_54290</name>
</gene>
<dbReference type="Proteomes" id="UP000237717">
    <property type="component" value="Plasmid pAt1D1609a"/>
</dbReference>
<organism evidence="1 2">
    <name type="scientific">Agrobacterium tumefaciens</name>
    <dbReference type="NCBI Taxonomy" id="358"/>
    <lineage>
        <taxon>Bacteria</taxon>
        <taxon>Pseudomonadati</taxon>
        <taxon>Pseudomonadota</taxon>
        <taxon>Alphaproteobacteria</taxon>
        <taxon>Hyphomicrobiales</taxon>
        <taxon>Rhizobiaceae</taxon>
        <taxon>Rhizobium/Agrobacterium group</taxon>
        <taxon>Agrobacterium</taxon>
        <taxon>Agrobacterium tumefaciens complex</taxon>
    </lineage>
</organism>
<sequence length="239" mass="26219">MITVRGQLLEMLKTVAIALGDDLRGRLVFVGGCTTALFITDPVTLEDVRATDDIDLIVDLAGFAEWAQLLELLRMKGFSEAADETVICRMRLGQLNVDFMPDDEAILGFSNRWYAQGIKTATTHPLAEGLEIQVLTPALFVATKLEAFAGRGNDDLLFSRDAEDILLVVDGRETLLEEISGTGEDVRTYIAERFTALIALPDFDDFLEGNIRGPTGRVDIVRERFIAISRCGNGGPDAH</sequence>
<geneLocation type="plasmid" evidence="2">
    <name>pat1d1609a</name>
</geneLocation>
<evidence type="ECO:0008006" key="3">
    <source>
        <dbReference type="Google" id="ProtNLM"/>
    </source>
</evidence>